<sequence length="168" mass="17981">MLSSDWQHSVSGFRTAERIIDEPEPLPAPGAAGAGAGDGAGAVWRARLEAEAEAKANAERDGDGEESGEAENAEGEKVKEEGSTVRLVTEPSVLPAGNAFVDDIVSHLPYREIVTEEKVEVSDVMLDDSRILCLKVRIHGVVAELPVDDELFQRNQSGQLAGMDVLLF</sequence>
<proteinExistence type="predicted"/>
<gene>
    <name evidence="2" type="ORF">EVG20_g2030</name>
</gene>
<comment type="caution">
    <text evidence="2">The sequence shown here is derived from an EMBL/GenBank/DDBJ whole genome shotgun (WGS) entry which is preliminary data.</text>
</comment>
<dbReference type="EMBL" id="SEOQ01000072">
    <property type="protein sequence ID" value="TFY70987.1"/>
    <property type="molecule type" value="Genomic_DNA"/>
</dbReference>
<feature type="compositionally biased region" description="Polar residues" evidence="1">
    <location>
        <begin position="1"/>
        <end position="12"/>
    </location>
</feature>
<dbReference type="OrthoDB" id="3256413at2759"/>
<dbReference type="Proteomes" id="UP000298327">
    <property type="component" value="Unassembled WGS sequence"/>
</dbReference>
<protein>
    <submittedName>
        <fullName evidence="2">Uncharacterized protein</fullName>
    </submittedName>
</protein>
<feature type="region of interest" description="Disordered" evidence="1">
    <location>
        <begin position="1"/>
        <end position="84"/>
    </location>
</feature>
<dbReference type="AlphaFoldDB" id="A0A4Y9ZAF3"/>
<organism evidence="2 3">
    <name type="scientific">Dentipellis fragilis</name>
    <dbReference type="NCBI Taxonomy" id="205917"/>
    <lineage>
        <taxon>Eukaryota</taxon>
        <taxon>Fungi</taxon>
        <taxon>Dikarya</taxon>
        <taxon>Basidiomycota</taxon>
        <taxon>Agaricomycotina</taxon>
        <taxon>Agaricomycetes</taxon>
        <taxon>Russulales</taxon>
        <taxon>Hericiaceae</taxon>
        <taxon>Dentipellis</taxon>
    </lineage>
</organism>
<keyword evidence="3" id="KW-1185">Reference proteome</keyword>
<feature type="compositionally biased region" description="Basic and acidic residues" evidence="1">
    <location>
        <begin position="74"/>
        <end position="83"/>
    </location>
</feature>
<evidence type="ECO:0000313" key="3">
    <source>
        <dbReference type="Proteomes" id="UP000298327"/>
    </source>
</evidence>
<evidence type="ECO:0000313" key="2">
    <source>
        <dbReference type="EMBL" id="TFY70987.1"/>
    </source>
</evidence>
<dbReference type="STRING" id="205917.A0A4Y9ZAF3"/>
<reference evidence="2 3" key="1">
    <citation type="submission" date="2019-02" db="EMBL/GenBank/DDBJ databases">
        <title>Genome sequencing of the rare red list fungi Dentipellis fragilis.</title>
        <authorList>
            <person name="Buettner E."/>
            <person name="Kellner H."/>
        </authorList>
    </citation>
    <scope>NUCLEOTIDE SEQUENCE [LARGE SCALE GENOMIC DNA]</scope>
    <source>
        <strain evidence="2 3">DSM 105465</strain>
    </source>
</reference>
<feature type="compositionally biased region" description="Basic and acidic residues" evidence="1">
    <location>
        <begin position="46"/>
        <end position="61"/>
    </location>
</feature>
<accession>A0A4Y9ZAF3</accession>
<feature type="compositionally biased region" description="Acidic residues" evidence="1">
    <location>
        <begin position="62"/>
        <end position="73"/>
    </location>
</feature>
<evidence type="ECO:0000256" key="1">
    <source>
        <dbReference type="SAM" id="MobiDB-lite"/>
    </source>
</evidence>
<name>A0A4Y9ZAF3_9AGAM</name>